<gene>
    <name evidence="5" type="ORF">GCM10011390_16530</name>
</gene>
<dbReference type="InterPro" id="IPR000524">
    <property type="entry name" value="Tscrpt_reg_HTH_GntR"/>
</dbReference>
<keyword evidence="3" id="KW-0804">Transcription</keyword>
<dbReference type="SUPFAM" id="SSF46785">
    <property type="entry name" value="Winged helix' DNA-binding domain"/>
    <property type="match status" value="1"/>
</dbReference>
<keyword evidence="2" id="KW-0238">DNA-binding</keyword>
<dbReference type="AlphaFoldDB" id="A0A916ZHN3"/>
<feature type="domain" description="HTH gntR-type" evidence="4">
    <location>
        <begin position="21"/>
        <end position="88"/>
    </location>
</feature>
<dbReference type="CDD" id="cd07377">
    <property type="entry name" value="WHTH_GntR"/>
    <property type="match status" value="1"/>
</dbReference>
<sequence length="252" mass="27465">MKAGSEPAESDRGEEAVRVRGSGARLVHAALRGEILALRLSPGSPLDETGLSERFGMSRTPIREALQRLVAEGLATALPNRSTVVTPIDFAGLPAYFEALSLMYRVTTRGAALRPVRDLAAVRASQAAFAAAVAAHDAMAMIEANREFHVAIAAIHGNEHFIALFSRLLDQGRRILRIYYSTFDDRLPRQYVEEHEAMIAALEAGDAERADALASAHARQIVRQIQDFMARDVTASIDLAEADGQKERLHGR</sequence>
<dbReference type="InterPro" id="IPR036390">
    <property type="entry name" value="WH_DNA-bd_sf"/>
</dbReference>
<reference evidence="5" key="1">
    <citation type="journal article" date="2014" name="Int. J. Syst. Evol. Microbiol.">
        <title>Complete genome sequence of Corynebacterium casei LMG S-19264T (=DSM 44701T), isolated from a smear-ripened cheese.</title>
        <authorList>
            <consortium name="US DOE Joint Genome Institute (JGI-PGF)"/>
            <person name="Walter F."/>
            <person name="Albersmeier A."/>
            <person name="Kalinowski J."/>
            <person name="Ruckert C."/>
        </authorList>
    </citation>
    <scope>NUCLEOTIDE SEQUENCE</scope>
    <source>
        <strain evidence="5">CGMCC 1.15367</strain>
    </source>
</reference>
<keyword evidence="6" id="KW-1185">Reference proteome</keyword>
<dbReference type="SUPFAM" id="SSF48008">
    <property type="entry name" value="GntR ligand-binding domain-like"/>
    <property type="match status" value="1"/>
</dbReference>
<comment type="caution">
    <text evidence="5">The sequence shown here is derived from an EMBL/GenBank/DDBJ whole genome shotgun (WGS) entry which is preliminary data.</text>
</comment>
<dbReference type="Pfam" id="PF00392">
    <property type="entry name" value="GntR"/>
    <property type="match status" value="1"/>
</dbReference>
<evidence type="ECO:0000313" key="5">
    <source>
        <dbReference type="EMBL" id="GGD98456.1"/>
    </source>
</evidence>
<dbReference type="SMART" id="SM00895">
    <property type="entry name" value="FCD"/>
    <property type="match status" value="1"/>
</dbReference>
<accession>A0A916ZHN3</accession>
<dbReference type="PRINTS" id="PR00035">
    <property type="entry name" value="HTHGNTR"/>
</dbReference>
<protein>
    <submittedName>
        <fullName evidence="5">AsnC family transcriptional regulator</fullName>
    </submittedName>
</protein>
<dbReference type="PANTHER" id="PTHR43537">
    <property type="entry name" value="TRANSCRIPTIONAL REGULATOR, GNTR FAMILY"/>
    <property type="match status" value="1"/>
</dbReference>
<dbReference type="InterPro" id="IPR036388">
    <property type="entry name" value="WH-like_DNA-bd_sf"/>
</dbReference>
<dbReference type="InterPro" id="IPR008920">
    <property type="entry name" value="TF_FadR/GntR_C"/>
</dbReference>
<dbReference type="EMBL" id="BMIQ01000002">
    <property type="protein sequence ID" value="GGD98456.1"/>
    <property type="molecule type" value="Genomic_DNA"/>
</dbReference>
<dbReference type="PANTHER" id="PTHR43537:SF45">
    <property type="entry name" value="GNTR FAMILY REGULATORY PROTEIN"/>
    <property type="match status" value="1"/>
</dbReference>
<evidence type="ECO:0000313" key="6">
    <source>
        <dbReference type="Proteomes" id="UP000644699"/>
    </source>
</evidence>
<evidence type="ECO:0000256" key="1">
    <source>
        <dbReference type="ARBA" id="ARBA00023015"/>
    </source>
</evidence>
<dbReference type="GO" id="GO:0003700">
    <property type="term" value="F:DNA-binding transcription factor activity"/>
    <property type="evidence" value="ECO:0007669"/>
    <property type="project" value="InterPro"/>
</dbReference>
<keyword evidence="1" id="KW-0805">Transcription regulation</keyword>
<dbReference type="Gene3D" id="1.20.120.530">
    <property type="entry name" value="GntR ligand-binding domain-like"/>
    <property type="match status" value="1"/>
</dbReference>
<dbReference type="PROSITE" id="PS50949">
    <property type="entry name" value="HTH_GNTR"/>
    <property type="match status" value="1"/>
</dbReference>
<dbReference type="GO" id="GO:0003677">
    <property type="term" value="F:DNA binding"/>
    <property type="evidence" value="ECO:0007669"/>
    <property type="project" value="UniProtKB-KW"/>
</dbReference>
<dbReference type="Proteomes" id="UP000644699">
    <property type="component" value="Unassembled WGS sequence"/>
</dbReference>
<evidence type="ECO:0000259" key="4">
    <source>
        <dbReference type="PROSITE" id="PS50949"/>
    </source>
</evidence>
<proteinExistence type="predicted"/>
<organism evidence="5 6">
    <name type="scientific">Aureimonas endophytica</name>
    <dbReference type="NCBI Taxonomy" id="2027858"/>
    <lineage>
        <taxon>Bacteria</taxon>
        <taxon>Pseudomonadati</taxon>
        <taxon>Pseudomonadota</taxon>
        <taxon>Alphaproteobacteria</taxon>
        <taxon>Hyphomicrobiales</taxon>
        <taxon>Aurantimonadaceae</taxon>
        <taxon>Aureimonas</taxon>
    </lineage>
</organism>
<dbReference type="Pfam" id="PF07729">
    <property type="entry name" value="FCD"/>
    <property type="match status" value="1"/>
</dbReference>
<evidence type="ECO:0000256" key="3">
    <source>
        <dbReference type="ARBA" id="ARBA00023163"/>
    </source>
</evidence>
<dbReference type="Gene3D" id="1.10.10.10">
    <property type="entry name" value="Winged helix-like DNA-binding domain superfamily/Winged helix DNA-binding domain"/>
    <property type="match status" value="1"/>
</dbReference>
<evidence type="ECO:0000256" key="2">
    <source>
        <dbReference type="ARBA" id="ARBA00023125"/>
    </source>
</evidence>
<dbReference type="SMART" id="SM00345">
    <property type="entry name" value="HTH_GNTR"/>
    <property type="match status" value="1"/>
</dbReference>
<name>A0A916ZHN3_9HYPH</name>
<reference evidence="5" key="2">
    <citation type="submission" date="2020-09" db="EMBL/GenBank/DDBJ databases">
        <authorList>
            <person name="Sun Q."/>
            <person name="Zhou Y."/>
        </authorList>
    </citation>
    <scope>NUCLEOTIDE SEQUENCE</scope>
    <source>
        <strain evidence="5">CGMCC 1.15367</strain>
    </source>
</reference>
<dbReference type="InterPro" id="IPR011711">
    <property type="entry name" value="GntR_C"/>
</dbReference>